<dbReference type="EMBL" id="JWIR02000051">
    <property type="protein sequence ID" value="KKB37657.1"/>
    <property type="molecule type" value="Genomic_DNA"/>
</dbReference>
<proteinExistence type="predicted"/>
<comment type="catalytic activity">
    <reaction evidence="2">
        <text>(S)-malyl N-acetyl-alpha-D-glucosaminide + H2O = (S)-malyl alpha-D-glucosaminide + acetate</text>
        <dbReference type="Rhea" id="RHEA:33411"/>
        <dbReference type="ChEBI" id="CHEBI:15377"/>
        <dbReference type="ChEBI" id="CHEBI:30089"/>
        <dbReference type="ChEBI" id="CHEBI:64870"/>
        <dbReference type="ChEBI" id="CHEBI:64871"/>
    </reaction>
</comment>
<dbReference type="GO" id="GO:0016811">
    <property type="term" value="F:hydrolase activity, acting on carbon-nitrogen (but not peptide) bonds, in linear amides"/>
    <property type="evidence" value="ECO:0007669"/>
    <property type="project" value="TreeGrafter"/>
</dbReference>
<sequence length="236" mass="25893">MKTVKADILAFGAHADDIEIGMGGTAAKYAAVGKTVVFCDLTKAELSSNGTVTSRAAEARQAAEILGVQERVTLDLPDRGLFLTAEAVSKVAEVIRRYQPTVVFAPYEQDRHPDHGACARLVKEAFFSAGIRKYETSGKEEAHKAKQLYFYMINGFHRPDFCVDIGEVITRKQEGLSAYRSQFELGEGSVDTPLTSGYVETVIARDRMMGKEVGRMFAEGFLTSAPLLLEWDLIGD</sequence>
<dbReference type="SUPFAM" id="SSF102588">
    <property type="entry name" value="LmbE-like"/>
    <property type="match status" value="1"/>
</dbReference>
<evidence type="ECO:0000313" key="4">
    <source>
        <dbReference type="Proteomes" id="UP000031563"/>
    </source>
</evidence>
<dbReference type="Pfam" id="PF02585">
    <property type="entry name" value="PIG-L"/>
    <property type="match status" value="1"/>
</dbReference>
<reference evidence="3" key="1">
    <citation type="submission" date="2015-02" db="EMBL/GenBank/DDBJ databases">
        <title>Genome Assembly of Bacillaceae bacterium MTCC 8252.</title>
        <authorList>
            <person name="Verma A."/>
            <person name="Khatri I."/>
            <person name="Mual P."/>
            <person name="Subramanian S."/>
            <person name="Krishnamurthi S."/>
        </authorList>
    </citation>
    <scope>NUCLEOTIDE SEQUENCE [LARGE SCALE GENOMIC DNA]</scope>
    <source>
        <strain evidence="3">MTCC 8252</strain>
    </source>
</reference>
<dbReference type="NCBIfam" id="TIGR04001">
    <property type="entry name" value="thiol_BshB1"/>
    <property type="match status" value="1"/>
</dbReference>
<keyword evidence="4" id="KW-1185">Reference proteome</keyword>
<protein>
    <submittedName>
        <fullName evidence="3">Lmbe-related protein</fullName>
    </submittedName>
</protein>
<gene>
    <name evidence="3" type="ORF">QY95_02767</name>
</gene>
<comment type="caution">
    <text evidence="3">The sequence shown here is derived from an EMBL/GenBank/DDBJ whole genome shotgun (WGS) entry which is preliminary data.</text>
</comment>
<dbReference type="STRING" id="1221996.QY95_02767"/>
<evidence type="ECO:0000313" key="3">
    <source>
        <dbReference type="EMBL" id="KKB37657.1"/>
    </source>
</evidence>
<name>A0A0F5HXT3_BACTR</name>
<dbReference type="PANTHER" id="PTHR12993">
    <property type="entry name" value="N-ACETYLGLUCOSAMINYL-PHOSPHATIDYLINOSITOL DE-N-ACETYLASE-RELATED"/>
    <property type="match status" value="1"/>
</dbReference>
<evidence type="ECO:0000256" key="2">
    <source>
        <dbReference type="ARBA" id="ARBA00024609"/>
    </source>
</evidence>
<dbReference type="InterPro" id="IPR023842">
    <property type="entry name" value="Bacillithiol_biosynth_BshB1"/>
</dbReference>
<comment type="cofactor">
    <cofactor evidence="1">
        <name>Zn(2+)</name>
        <dbReference type="ChEBI" id="CHEBI:29105"/>
    </cofactor>
</comment>
<dbReference type="PANTHER" id="PTHR12993:SF30">
    <property type="entry name" value="N-ACETYL-ALPHA-D-GLUCOSAMINYL L-MALATE DEACETYLASE 1"/>
    <property type="match status" value="1"/>
</dbReference>
<organism evidence="3 4">
    <name type="scientific">Bacillus thermotolerans</name>
    <name type="common">Quasibacillus thermotolerans</name>
    <dbReference type="NCBI Taxonomy" id="1221996"/>
    <lineage>
        <taxon>Bacteria</taxon>
        <taxon>Bacillati</taxon>
        <taxon>Bacillota</taxon>
        <taxon>Bacilli</taxon>
        <taxon>Bacillales</taxon>
        <taxon>Bacillaceae</taxon>
        <taxon>Bacillus</taxon>
    </lineage>
</organism>
<dbReference type="InterPro" id="IPR003737">
    <property type="entry name" value="GlcNAc_PI_deacetylase-related"/>
</dbReference>
<dbReference type="Proteomes" id="UP000031563">
    <property type="component" value="Unassembled WGS sequence"/>
</dbReference>
<dbReference type="GO" id="GO:0071793">
    <property type="term" value="P:bacillithiol biosynthetic process"/>
    <property type="evidence" value="ECO:0007669"/>
    <property type="project" value="InterPro"/>
</dbReference>
<dbReference type="OrthoDB" id="9778719at2"/>
<dbReference type="RefSeq" id="WP_040047735.1">
    <property type="nucleotide sequence ID" value="NZ_JWIR02000051.1"/>
</dbReference>
<evidence type="ECO:0000256" key="1">
    <source>
        <dbReference type="ARBA" id="ARBA00001947"/>
    </source>
</evidence>
<accession>A0A0F5HXT3</accession>
<dbReference type="AlphaFoldDB" id="A0A0F5HXT3"/>
<dbReference type="GO" id="GO:0019213">
    <property type="term" value="F:deacetylase activity"/>
    <property type="evidence" value="ECO:0007669"/>
    <property type="project" value="InterPro"/>
</dbReference>
<dbReference type="InterPro" id="IPR024078">
    <property type="entry name" value="LmbE-like_dom_sf"/>
</dbReference>
<dbReference type="Gene3D" id="3.40.50.10320">
    <property type="entry name" value="LmbE-like"/>
    <property type="match status" value="1"/>
</dbReference>